<feature type="region of interest" description="Disordered" evidence="1">
    <location>
        <begin position="166"/>
        <end position="350"/>
    </location>
</feature>
<name>A0AAW0CFL7_9AGAR</name>
<feature type="compositionally biased region" description="Low complexity" evidence="1">
    <location>
        <begin position="201"/>
        <end position="210"/>
    </location>
</feature>
<evidence type="ECO:0000313" key="3">
    <source>
        <dbReference type="Proteomes" id="UP001362999"/>
    </source>
</evidence>
<feature type="region of interest" description="Disordered" evidence="1">
    <location>
        <begin position="102"/>
        <end position="154"/>
    </location>
</feature>
<feature type="compositionally biased region" description="Low complexity" evidence="1">
    <location>
        <begin position="233"/>
        <end position="243"/>
    </location>
</feature>
<reference evidence="2 3" key="1">
    <citation type="journal article" date="2024" name="J Genomics">
        <title>Draft genome sequencing and assembly of Favolaschia claudopus CIRM-BRFM 2984 isolated from oak limbs.</title>
        <authorList>
            <person name="Navarro D."/>
            <person name="Drula E."/>
            <person name="Chaduli D."/>
            <person name="Cazenave R."/>
            <person name="Ahrendt S."/>
            <person name="Wang J."/>
            <person name="Lipzen A."/>
            <person name="Daum C."/>
            <person name="Barry K."/>
            <person name="Grigoriev I.V."/>
            <person name="Favel A."/>
            <person name="Rosso M.N."/>
            <person name="Martin F."/>
        </authorList>
    </citation>
    <scope>NUCLEOTIDE SEQUENCE [LARGE SCALE GENOMIC DNA]</scope>
    <source>
        <strain evidence="2 3">CIRM-BRFM 2984</strain>
    </source>
</reference>
<proteinExistence type="predicted"/>
<dbReference type="EMBL" id="JAWWNJ010000017">
    <property type="protein sequence ID" value="KAK7037970.1"/>
    <property type="molecule type" value="Genomic_DNA"/>
</dbReference>
<feature type="compositionally biased region" description="Polar residues" evidence="1">
    <location>
        <begin position="108"/>
        <end position="124"/>
    </location>
</feature>
<sequence>MFTDVCLSCGKELDDDRAFCDEQCKQYHSSPDLSDASSPFDSPHLRSRHSDSLDVPALVPSALGRALRAYTASASSSSASTSSYSALTDTDTDEDELDLLDDVDYSPRHNTLSYARRPSQTNHPRPSLHCRTASSSSDTDPDDPARTLRKRSRASLPTYFSMLQIASSSSKVPPSSKDRPMSPSSSITLTRRSPPTPKLTVVAGLAAAVAQSHTPRGRRRISPTPRIPHHLQPSPSRSRSPSPGRRRTADEKVADWSSALALGNSRARGRASVRRSCDESDFSMIEHEPMSSRDPSTGTGAGSRSRTRGRARVDELEGPADTSHPGFGFGRSGLVGRARKGPDGEWLPVR</sequence>
<keyword evidence="3" id="KW-1185">Reference proteome</keyword>
<comment type="caution">
    <text evidence="2">The sequence shown here is derived from an EMBL/GenBank/DDBJ whole genome shotgun (WGS) entry which is preliminary data.</text>
</comment>
<evidence type="ECO:0000256" key="1">
    <source>
        <dbReference type="SAM" id="MobiDB-lite"/>
    </source>
</evidence>
<feature type="compositionally biased region" description="Polar residues" evidence="1">
    <location>
        <begin position="27"/>
        <end position="40"/>
    </location>
</feature>
<organism evidence="2 3">
    <name type="scientific">Favolaschia claudopus</name>
    <dbReference type="NCBI Taxonomy" id="2862362"/>
    <lineage>
        <taxon>Eukaryota</taxon>
        <taxon>Fungi</taxon>
        <taxon>Dikarya</taxon>
        <taxon>Basidiomycota</taxon>
        <taxon>Agaricomycotina</taxon>
        <taxon>Agaricomycetes</taxon>
        <taxon>Agaricomycetidae</taxon>
        <taxon>Agaricales</taxon>
        <taxon>Marasmiineae</taxon>
        <taxon>Mycenaceae</taxon>
        <taxon>Favolaschia</taxon>
    </lineage>
</organism>
<evidence type="ECO:0000313" key="2">
    <source>
        <dbReference type="EMBL" id="KAK7037970.1"/>
    </source>
</evidence>
<protein>
    <submittedName>
        <fullName evidence="2">Uncharacterized protein</fullName>
    </submittedName>
</protein>
<dbReference type="Proteomes" id="UP001362999">
    <property type="component" value="Unassembled WGS sequence"/>
</dbReference>
<feature type="region of interest" description="Disordered" evidence="1">
    <location>
        <begin position="27"/>
        <end position="55"/>
    </location>
</feature>
<dbReference type="AlphaFoldDB" id="A0AAW0CFL7"/>
<accession>A0AAW0CFL7</accession>
<gene>
    <name evidence="2" type="ORF">R3P38DRAFT_2903679</name>
</gene>
<feature type="compositionally biased region" description="Low complexity" evidence="1">
    <location>
        <begin position="167"/>
        <end position="186"/>
    </location>
</feature>